<evidence type="ECO:0000256" key="1">
    <source>
        <dbReference type="ARBA" id="ARBA00004141"/>
    </source>
</evidence>
<evidence type="ECO:0000256" key="7">
    <source>
        <dbReference type="SAM" id="MobiDB-lite"/>
    </source>
</evidence>
<dbReference type="InterPro" id="IPR001828">
    <property type="entry name" value="ANF_lig-bd_rcpt"/>
</dbReference>
<organism evidence="10 11">
    <name type="scientific">Batillaria attramentaria</name>
    <dbReference type="NCBI Taxonomy" id="370345"/>
    <lineage>
        <taxon>Eukaryota</taxon>
        <taxon>Metazoa</taxon>
        <taxon>Spiralia</taxon>
        <taxon>Lophotrochozoa</taxon>
        <taxon>Mollusca</taxon>
        <taxon>Gastropoda</taxon>
        <taxon>Caenogastropoda</taxon>
        <taxon>Sorbeoconcha</taxon>
        <taxon>Cerithioidea</taxon>
        <taxon>Batillariidae</taxon>
        <taxon>Batillaria</taxon>
    </lineage>
</organism>
<evidence type="ECO:0000256" key="6">
    <source>
        <dbReference type="ARBA" id="ARBA00023180"/>
    </source>
</evidence>
<feature type="signal peptide" evidence="8">
    <location>
        <begin position="1"/>
        <end position="31"/>
    </location>
</feature>
<accession>A0ABD0JHN6</accession>
<evidence type="ECO:0000256" key="8">
    <source>
        <dbReference type="SAM" id="SignalP"/>
    </source>
</evidence>
<proteinExistence type="predicted"/>
<feature type="compositionally biased region" description="Polar residues" evidence="7">
    <location>
        <begin position="1090"/>
        <end position="1112"/>
    </location>
</feature>
<keyword evidence="8" id="KW-0732">Signal</keyword>
<keyword evidence="4" id="KW-0472">Membrane</keyword>
<comment type="subcellular location">
    <subcellularLocation>
        <location evidence="1">Membrane</location>
        <topology evidence="1">Multi-pass membrane protein</topology>
    </subcellularLocation>
</comment>
<evidence type="ECO:0000313" key="11">
    <source>
        <dbReference type="Proteomes" id="UP001519460"/>
    </source>
</evidence>
<protein>
    <recommendedName>
        <fullName evidence="9">Receptor ligand binding region domain-containing protein</fullName>
    </recommendedName>
</protein>
<comment type="caution">
    <text evidence="10">The sequence shown here is derived from an EMBL/GenBank/DDBJ whole genome shotgun (WGS) entry which is preliminary data.</text>
</comment>
<feature type="domain" description="Receptor ligand binding region" evidence="9">
    <location>
        <begin position="72"/>
        <end position="476"/>
    </location>
</feature>
<reference evidence="10 11" key="1">
    <citation type="journal article" date="2023" name="Sci. Data">
        <title>Genome assembly of the Korean intertidal mud-creeper Batillaria attramentaria.</title>
        <authorList>
            <person name="Patra A.K."/>
            <person name="Ho P.T."/>
            <person name="Jun S."/>
            <person name="Lee S.J."/>
            <person name="Kim Y."/>
            <person name="Won Y.J."/>
        </authorList>
    </citation>
    <scope>NUCLEOTIDE SEQUENCE [LARGE SCALE GENOMIC DNA]</scope>
    <source>
        <strain evidence="10">Wonlab-2016</strain>
    </source>
</reference>
<dbReference type="InterPro" id="IPR050726">
    <property type="entry name" value="mGluR"/>
</dbReference>
<sequence>MLFCFALCIFCRSILLLGTVTLVYILEGCFGNPDNAVLISGNVSLAAIFPVNDGIGANGSCGQYLTSSIQNLQAVKWFVDELNRNDYVPGVTIGLEVYRSCRNPEKAVQSTVSLLQKYDGDGGNPGQSSSLFGILGPPSTAEAMAVSRFIGSLPADQEVFQISGSATGAALSNKRLYPNFFRVIPSDSTQIQVMLQVMEQLEWNYVALVFDDDDYGRSAAKELRRLAEEKDICLPILASMPLDKSTSWFARNVSAIIEEVKRKHVRGMVIIGGHGTTQELIRRMNAEVRFVEFILSEATGLQRSTMESSSGSALGLAQGALLASPQYFGVPKFRTYWNSLWETKTVFVEQATENPWLAGFFKQKTGCTTDIGACWDGAQRDDLKLSTVDSSGEGLGLFTWYNVKATAVMAQFLKQLHEEKCAGTTGPCTRLTEAIKKRGDLLASLRGASFSLNDLGSSVSSFSDMTVQFDANGNITIPQGEAEYAVYNFRKETGGNNFVFKKIGAFDDGALNIQTPEAEFYSEDGSSLNWEALPKAQCPADRDCVECRKDLTDHVVFKEGDFYVVALIPVYSKNPTNSLECGDINGYSGADLVQAIMFAVDQVKTNVDFKGVLTGRTVGLVVINTCGTPLLVRQRILDLHSGRLTLPDGRNTSFIVPKIMGYVGAFYSSNSIAASETLTSIGRSYVEVSAVSTSPALSDRVKHPYFMRLVPPDDTQAQVFLDVVRSLGSNYIQIIYDASTAYATGLFNEVMKRVSRYDICVAQGIPITPRETSSEYKWIVDTLRDKSHAKLVIVILHELEVEKTMDAILPLLTDDNFVFLGCESWGRRQQLITGRTKLEGSLVLSLEIAVDQVFKNEFSQIDPRGGNNIWLNYFWEKRKNCYFEKSFERKDRQPCEDDIAHDYMQDTWAPFFINCVYSVVLGFNKTLSKHCSASPTFRSKCDALTSERLVEATKEVQLDLYSTGRKDKVFDSNGDGLGGFKVLQIVKDLSSSDSGQMLYKDVGTWTSDGLNLKSELLRFAGGSEFKSVCPNEVECNKCVTESSPTNTSTSTSTSSDGVPLPVTIGVNPLWLMDLDSHPRRTLQSPPGDPTRQNDYTNDTTAKSLNRGMSNRSLPLPGDMSDRSLPLGMSSSRSQLPIIVPDEPQPQGAQSMSYKDLRQKEESRVSLENPYDLPTERLSAAHTYFTHT</sequence>
<dbReference type="SUPFAM" id="SSF53822">
    <property type="entry name" value="Periplasmic binding protein-like I"/>
    <property type="match status" value="2"/>
</dbReference>
<feature type="region of interest" description="Disordered" evidence="7">
    <location>
        <begin position="1077"/>
        <end position="1173"/>
    </location>
</feature>
<keyword evidence="11" id="KW-1185">Reference proteome</keyword>
<keyword evidence="2" id="KW-0812">Transmembrane</keyword>
<evidence type="ECO:0000256" key="5">
    <source>
        <dbReference type="ARBA" id="ARBA00023170"/>
    </source>
</evidence>
<evidence type="ECO:0000256" key="3">
    <source>
        <dbReference type="ARBA" id="ARBA00022989"/>
    </source>
</evidence>
<dbReference type="EMBL" id="JACVVK020000444">
    <property type="protein sequence ID" value="KAK7474213.1"/>
    <property type="molecule type" value="Genomic_DNA"/>
</dbReference>
<evidence type="ECO:0000259" key="9">
    <source>
        <dbReference type="Pfam" id="PF01094"/>
    </source>
</evidence>
<dbReference type="PRINTS" id="PR00248">
    <property type="entry name" value="GPCRMGR"/>
</dbReference>
<feature type="region of interest" description="Disordered" evidence="7">
    <location>
        <begin position="1039"/>
        <end position="1059"/>
    </location>
</feature>
<evidence type="ECO:0000256" key="4">
    <source>
        <dbReference type="ARBA" id="ARBA00023136"/>
    </source>
</evidence>
<feature type="compositionally biased region" description="Low complexity" evidence="7">
    <location>
        <begin position="1040"/>
        <end position="1055"/>
    </location>
</feature>
<dbReference type="InterPro" id="IPR028082">
    <property type="entry name" value="Peripla_BP_I"/>
</dbReference>
<keyword evidence="3" id="KW-1133">Transmembrane helix</keyword>
<dbReference type="Proteomes" id="UP001519460">
    <property type="component" value="Unassembled WGS sequence"/>
</dbReference>
<keyword evidence="5" id="KW-0675">Receptor</keyword>
<dbReference type="PANTHER" id="PTHR24060">
    <property type="entry name" value="METABOTROPIC GLUTAMATE RECEPTOR"/>
    <property type="match status" value="1"/>
</dbReference>
<dbReference type="Gene3D" id="3.40.50.2300">
    <property type="match status" value="4"/>
</dbReference>
<dbReference type="InterPro" id="IPR000337">
    <property type="entry name" value="GPCR_3"/>
</dbReference>
<feature type="compositionally biased region" description="Basic and acidic residues" evidence="7">
    <location>
        <begin position="1154"/>
        <end position="1164"/>
    </location>
</feature>
<feature type="domain" description="Receptor ligand binding region" evidence="9">
    <location>
        <begin position="594"/>
        <end position="986"/>
    </location>
</feature>
<dbReference type="GO" id="GO:0016020">
    <property type="term" value="C:membrane"/>
    <property type="evidence" value="ECO:0007669"/>
    <property type="project" value="UniProtKB-SubCell"/>
</dbReference>
<dbReference type="AlphaFoldDB" id="A0ABD0JHN6"/>
<dbReference type="Pfam" id="PF01094">
    <property type="entry name" value="ANF_receptor"/>
    <property type="match status" value="2"/>
</dbReference>
<name>A0ABD0JHN6_9CAEN</name>
<evidence type="ECO:0000256" key="2">
    <source>
        <dbReference type="ARBA" id="ARBA00022692"/>
    </source>
</evidence>
<keyword evidence="6" id="KW-0325">Glycoprotein</keyword>
<evidence type="ECO:0000313" key="10">
    <source>
        <dbReference type="EMBL" id="KAK7474213.1"/>
    </source>
</evidence>
<gene>
    <name evidence="10" type="ORF">BaRGS_00034562</name>
</gene>
<feature type="chain" id="PRO_5044824021" description="Receptor ligand binding region domain-containing protein" evidence="8">
    <location>
        <begin position="32"/>
        <end position="1187"/>
    </location>
</feature>